<feature type="compositionally biased region" description="Polar residues" evidence="1">
    <location>
        <begin position="97"/>
        <end position="107"/>
    </location>
</feature>
<feature type="signal peptide" evidence="2">
    <location>
        <begin position="1"/>
        <end position="18"/>
    </location>
</feature>
<dbReference type="EMBL" id="VSWC01000158">
    <property type="protein sequence ID" value="KAA1073471.1"/>
    <property type="molecule type" value="Genomic_DNA"/>
</dbReference>
<keyword evidence="2" id="KW-0732">Signal</keyword>
<feature type="region of interest" description="Disordered" evidence="1">
    <location>
        <begin position="83"/>
        <end position="110"/>
    </location>
</feature>
<feature type="compositionally biased region" description="Polar residues" evidence="1">
    <location>
        <begin position="190"/>
        <end position="209"/>
    </location>
</feature>
<comment type="caution">
    <text evidence="3">The sequence shown here is derived from an EMBL/GenBank/DDBJ whole genome shotgun (WGS) entry which is preliminary data.</text>
</comment>
<feature type="region of interest" description="Disordered" evidence="1">
    <location>
        <begin position="138"/>
        <end position="256"/>
    </location>
</feature>
<evidence type="ECO:0000313" key="4">
    <source>
        <dbReference type="Proteomes" id="UP000324748"/>
    </source>
</evidence>
<dbReference type="AlphaFoldDB" id="A0A5B0MA57"/>
<gene>
    <name evidence="3" type="ORF">PGT21_013105</name>
</gene>
<dbReference type="OrthoDB" id="2507194at2759"/>
<evidence type="ECO:0000256" key="2">
    <source>
        <dbReference type="SAM" id="SignalP"/>
    </source>
</evidence>
<evidence type="ECO:0000256" key="1">
    <source>
        <dbReference type="SAM" id="MobiDB-lite"/>
    </source>
</evidence>
<protein>
    <submittedName>
        <fullName evidence="3">Uncharacterized protein</fullName>
    </submittedName>
</protein>
<accession>A0A5B0MA57</accession>
<name>A0A5B0MA57_PUCGR</name>
<feature type="compositionally biased region" description="Low complexity" evidence="1">
    <location>
        <begin position="225"/>
        <end position="240"/>
    </location>
</feature>
<organism evidence="3 4">
    <name type="scientific">Puccinia graminis f. sp. tritici</name>
    <dbReference type="NCBI Taxonomy" id="56615"/>
    <lineage>
        <taxon>Eukaryota</taxon>
        <taxon>Fungi</taxon>
        <taxon>Dikarya</taxon>
        <taxon>Basidiomycota</taxon>
        <taxon>Pucciniomycotina</taxon>
        <taxon>Pucciniomycetes</taxon>
        <taxon>Pucciniales</taxon>
        <taxon>Pucciniaceae</taxon>
        <taxon>Puccinia</taxon>
    </lineage>
</organism>
<sequence>MAPSKLAFLVLFISIMESAHEIGAIPHPSFKDARFVDSAHVPVQMPTVQMHDVEKPLAERVSPSLQGPWEREQFHDRQIHESIPSQDDPASLVDSWFASSPKPSSAMSDVEPVEEAVLDAFRYAGFIINDSQVKVIKSTPRSNNDEDLVPSRREHTESSLRWNPTLPRPLKRTRFSDESVGSKRQPRWSPENNELPTESNIRWTKSSSIPRHHDLENLPLEKQAGVSSSSGKVESDSTTSRSMGQDPVESSTVQKMDLPVKQPLKKQDWMAGQISFFSSEYSKNLHTIYLRLGKLYYSSNTLRTISKKRMIGVPVVMTSIQMGESPLTLLNWIVKTDGNHCPVKELISKFKHLANFITCYHSELLKALGIDVSEFGTLNEALLKWVLNEIFNPSTGFPIIGMITDQKLVQGLGKEESPFRDLDAYLSIYFSRPEADQDSSKDACVLINYWYRSQQTQIHKKFSGNDKDHFMHLLKKIHMDFSVPTP</sequence>
<keyword evidence="4" id="KW-1185">Reference proteome</keyword>
<dbReference type="Proteomes" id="UP000324748">
    <property type="component" value="Unassembled WGS sequence"/>
</dbReference>
<reference evidence="3 4" key="1">
    <citation type="submission" date="2019-05" db="EMBL/GenBank/DDBJ databases">
        <title>Emergence of the Ug99 lineage of the wheat stem rust pathogen through somatic hybridization.</title>
        <authorList>
            <person name="Li F."/>
            <person name="Upadhyaya N.M."/>
            <person name="Sperschneider J."/>
            <person name="Matny O."/>
            <person name="Nguyen-Phuc H."/>
            <person name="Mago R."/>
            <person name="Raley C."/>
            <person name="Miller M.E."/>
            <person name="Silverstein K.A.T."/>
            <person name="Henningsen E."/>
            <person name="Hirsch C.D."/>
            <person name="Visser B."/>
            <person name="Pretorius Z.A."/>
            <person name="Steffenson B.J."/>
            <person name="Schwessinger B."/>
            <person name="Dodds P.N."/>
            <person name="Figueroa M."/>
        </authorList>
    </citation>
    <scope>NUCLEOTIDE SEQUENCE [LARGE SCALE GENOMIC DNA]</scope>
    <source>
        <strain evidence="3">21-0</strain>
    </source>
</reference>
<feature type="chain" id="PRO_5022784765" evidence="2">
    <location>
        <begin position="19"/>
        <end position="486"/>
    </location>
</feature>
<proteinExistence type="predicted"/>
<evidence type="ECO:0000313" key="3">
    <source>
        <dbReference type="EMBL" id="KAA1073471.1"/>
    </source>
</evidence>
<feature type="compositionally biased region" description="Basic and acidic residues" evidence="1">
    <location>
        <begin position="149"/>
        <end position="158"/>
    </location>
</feature>